<dbReference type="Gene3D" id="1.10.287.70">
    <property type="match status" value="1"/>
</dbReference>
<dbReference type="InterPro" id="IPR011009">
    <property type="entry name" value="Kinase-like_dom_sf"/>
</dbReference>
<feature type="region of interest" description="Disordered" evidence="11">
    <location>
        <begin position="932"/>
        <end position="952"/>
    </location>
</feature>
<dbReference type="Gene3D" id="2.60.120.10">
    <property type="entry name" value="Jelly Rolls"/>
    <property type="match status" value="1"/>
</dbReference>
<evidence type="ECO:0000256" key="6">
    <source>
        <dbReference type="ARBA" id="ARBA00022840"/>
    </source>
</evidence>
<dbReference type="InterPro" id="IPR008271">
    <property type="entry name" value="Ser/Thr_kinase_AS"/>
</dbReference>
<keyword evidence="12" id="KW-1133">Transmembrane helix</keyword>
<evidence type="ECO:0000256" key="2">
    <source>
        <dbReference type="ARBA" id="ARBA00022535"/>
    </source>
</evidence>
<dbReference type="AlphaFoldDB" id="A0A251QJU4"/>
<keyword evidence="3" id="KW-0808">Transferase</keyword>
<dbReference type="SMART" id="SM00220">
    <property type="entry name" value="S_TKc"/>
    <property type="match status" value="1"/>
</dbReference>
<proteinExistence type="evidence at transcript level"/>
<dbReference type="SUPFAM" id="SSF56112">
    <property type="entry name" value="Protein kinase-like (PK-like)"/>
    <property type="match status" value="1"/>
</dbReference>
<evidence type="ECO:0000313" key="15">
    <source>
        <dbReference type="EMBL" id="ARJ54277.1"/>
    </source>
</evidence>
<keyword evidence="5" id="KW-0418">Kinase</keyword>
<feature type="domain" description="Protein kinase" evidence="13">
    <location>
        <begin position="628"/>
        <end position="898"/>
    </location>
</feature>
<keyword evidence="7" id="KW-0142">cGMP-binding</keyword>
<dbReference type="CDD" id="cd00038">
    <property type="entry name" value="CAP_ED"/>
    <property type="match status" value="1"/>
</dbReference>
<evidence type="ECO:0000256" key="1">
    <source>
        <dbReference type="ARBA" id="ARBA00022527"/>
    </source>
</evidence>
<dbReference type="EMBL" id="KX426985">
    <property type="protein sequence ID" value="ARJ54277.1"/>
    <property type="molecule type" value="mRNA"/>
</dbReference>
<dbReference type="GO" id="GO:0016020">
    <property type="term" value="C:membrane"/>
    <property type="evidence" value="ECO:0007669"/>
    <property type="project" value="UniProtKB-SubCell"/>
</dbReference>
<feature type="transmembrane region" description="Helical" evidence="12">
    <location>
        <begin position="240"/>
        <end position="260"/>
    </location>
</feature>
<evidence type="ECO:0000259" key="13">
    <source>
        <dbReference type="PROSITE" id="PS50011"/>
    </source>
</evidence>
<protein>
    <submittedName>
        <fullName evidence="15">Cyclic nucleotide-gated channel 9</fullName>
    </submittedName>
</protein>
<dbReference type="SUPFAM" id="SSF51206">
    <property type="entry name" value="cAMP-binding domain-like"/>
    <property type="match status" value="1"/>
</dbReference>
<keyword evidence="9" id="KW-0407">Ion channel</keyword>
<keyword evidence="8" id="KW-0813">Transport</keyword>
<reference evidence="16" key="3">
    <citation type="submission" date="2016-12" db="EMBL/GenBank/DDBJ databases">
        <title>WGS assembly of Prunus persica.</title>
        <authorList>
            <person name="Verde I."/>
            <person name="Jenkins J."/>
            <person name="Dondini L."/>
            <person name="Micali S."/>
            <person name="Pagliarani G."/>
            <person name="Vendramin E."/>
            <person name="Paris R."/>
            <person name="Aramini V."/>
            <person name="Gazza L."/>
            <person name="Rossini L."/>
            <person name="Bassi D."/>
            <person name="Troggio M."/>
            <person name="Shu S."/>
            <person name="Grimwood J.H."/>
            <person name="Tartarini S."/>
            <person name="Dettori M.T."/>
            <person name="Schmutz J."/>
        </authorList>
    </citation>
    <scope>NUCLEOTIDE SEQUENCE</scope>
</reference>
<evidence type="ECO:0000256" key="4">
    <source>
        <dbReference type="ARBA" id="ARBA00022741"/>
    </source>
</evidence>
<feature type="transmembrane region" description="Helical" evidence="12">
    <location>
        <begin position="163"/>
        <end position="189"/>
    </location>
</feature>
<feature type="compositionally biased region" description="Basic and acidic residues" evidence="11">
    <location>
        <begin position="11"/>
        <end position="27"/>
    </location>
</feature>
<keyword evidence="2" id="KW-0140">cGMP</keyword>
<feature type="transmembrane region" description="Helical" evidence="12">
    <location>
        <begin position="357"/>
        <end position="375"/>
    </location>
</feature>
<feature type="domain" description="Cyclic nucleotide-binding" evidence="14">
    <location>
        <begin position="474"/>
        <end position="552"/>
    </location>
</feature>
<evidence type="ECO:0000256" key="7">
    <source>
        <dbReference type="ARBA" id="ARBA00022992"/>
    </source>
</evidence>
<dbReference type="Gramene" id="ONI24104">
    <property type="protein sequence ID" value="ONI24104"/>
    <property type="gene ID" value="PRUPE_2G223900"/>
</dbReference>
<evidence type="ECO:0000259" key="14">
    <source>
        <dbReference type="PROSITE" id="PS50042"/>
    </source>
</evidence>
<name>A0A251QJU4_PRUPE</name>
<gene>
    <name evidence="15" type="primary">CNGC9</name>
    <name evidence="16" type="ORF">PRUPE_2G223900</name>
</gene>
<sequence length="952" mass="108181">MANPDVSFVVEKSEEKAARDSDSDSDSKSYSCSDTTIGESSMEERSRKKRPMMMIVKILELFHWILARWKKMFVTSCVFAVSLDPLFLYIPIIDQDMNCLSLDQNLKITALALRSVTDLFYIMDIIIEIYTSGICSSLTNGFHHSSKLQFLGNTFLPKVAKTIWQSYILIDILAIIPLPQVLILTFFSKMRASRSLDTRKFIMNFFVLMQYFPRVIRIYLSCKAPKMSHRRETPVWVKGVLNFFMYILASHVLGAVWYFFAIQQMTVCWAYACRNENGCDSTTFGCHDRTSKNELCPVSSPNTTLFEFGIFLSLLQSGVPSSTNFLQKFTNCFCWGLRNLSSLGSNLQPSTNTWENLFVVFISIIGLLLFIYLIGNLQTYLSLDTTRIEAHRHKRKIKRKMEEKGQELELWLPKNGIPEKSHKNIKLQIMEKVEQEFEENRDVDLDNFTSTLPSDLENQIKSYMPFTRLKMVRVLQNMDEQVLKAICQRLKPMKYTEDNLILREGEPLKMMLFIVEGHVAIEKKGGSILNQGARELYGEKLLAWPFSTSFPKKLPTATESARAIGDVEALILMADDMKGVVFKFGVHFINKYGKLKEKFVEATPTSIGAAPALRLFTEKELKKATQNYNASARIGEGGYGIVYKGILPDKTVVAIKKSKMHAPAMSVNSVNEAFILSQIHHRNIVRLLGCCLEAKTNLMVYEFIDNGTLSEHIHNDSKGVKLSFELRLKIAADTAEALSYVHSVSIIHRDVKTSNLLLDQNYTIKVSDFGGSLLVDEDQDSLSTLVQGTLGYLDPEYLTSNTLTEKSDVYSFGVVLLELLTSRRALSPERPQEERNLASFFLRLAEQGHLDQILDGEIINGENYVTAEKVSYLARRCLALTGEERPPMKEVVMELEWLIMETRQAEKANFSPSSEETNNWFLQSPSNSYVVDVRDEGDDVGSSDIVKDVDVR</sequence>
<dbReference type="Gene3D" id="3.30.200.20">
    <property type="entry name" value="Phosphorylase Kinase, domain 1"/>
    <property type="match status" value="1"/>
</dbReference>
<dbReference type="FunFam" id="1.10.510.10:FF:000084">
    <property type="entry name" value="Wall-associated receptor kinase 2"/>
    <property type="match status" value="1"/>
</dbReference>
<dbReference type="Proteomes" id="UP000006882">
    <property type="component" value="Chromosome G2"/>
</dbReference>
<dbReference type="SUPFAM" id="SSF81324">
    <property type="entry name" value="Voltage-gated potassium channels"/>
    <property type="match status" value="1"/>
</dbReference>
<dbReference type="InterPro" id="IPR001245">
    <property type="entry name" value="Ser-Thr/Tyr_kinase_cat_dom"/>
</dbReference>
<keyword evidence="12" id="KW-0472">Membrane</keyword>
<keyword evidence="6 10" id="KW-0067">ATP-binding</keyword>
<evidence type="ECO:0000313" key="16">
    <source>
        <dbReference type="EMBL" id="ONI24104.1"/>
    </source>
</evidence>
<keyword evidence="8" id="KW-0406">Ion transport</keyword>
<feature type="transmembrane region" description="Helical" evidence="12">
    <location>
        <begin position="201"/>
        <end position="220"/>
    </location>
</feature>
<dbReference type="GO" id="GO:0034220">
    <property type="term" value="P:monoatomic ion transmembrane transport"/>
    <property type="evidence" value="ECO:0007669"/>
    <property type="project" value="UniProtKB-KW"/>
</dbReference>
<dbReference type="InterPro" id="IPR000719">
    <property type="entry name" value="Prot_kinase_dom"/>
</dbReference>
<keyword evidence="1" id="KW-0723">Serine/threonine-protein kinase</keyword>
<dbReference type="GO" id="GO:0005524">
    <property type="term" value="F:ATP binding"/>
    <property type="evidence" value="ECO:0007669"/>
    <property type="project" value="UniProtKB-UniRule"/>
</dbReference>
<dbReference type="PROSITE" id="PS50011">
    <property type="entry name" value="PROTEIN_KINASE_DOM"/>
    <property type="match status" value="1"/>
</dbReference>
<keyword evidence="8" id="KW-1071">Ligand-gated ion channel</keyword>
<evidence type="ECO:0000256" key="5">
    <source>
        <dbReference type="ARBA" id="ARBA00022777"/>
    </source>
</evidence>
<dbReference type="PROSITE" id="PS00107">
    <property type="entry name" value="PROTEIN_KINASE_ATP"/>
    <property type="match status" value="1"/>
</dbReference>
<dbReference type="EMBL" id="CM007652">
    <property type="protein sequence ID" value="ONI24104.1"/>
    <property type="molecule type" value="Genomic_DNA"/>
</dbReference>
<dbReference type="Gene3D" id="1.10.510.10">
    <property type="entry name" value="Transferase(Phosphotransferase) domain 1"/>
    <property type="match status" value="1"/>
</dbReference>
<evidence type="ECO:0000256" key="3">
    <source>
        <dbReference type="ARBA" id="ARBA00022679"/>
    </source>
</evidence>
<evidence type="ECO:0000256" key="12">
    <source>
        <dbReference type="SAM" id="Phobius"/>
    </source>
</evidence>
<dbReference type="GO" id="GO:0004672">
    <property type="term" value="F:protein kinase activity"/>
    <property type="evidence" value="ECO:0007669"/>
    <property type="project" value="InterPro"/>
</dbReference>
<dbReference type="Pfam" id="PF07714">
    <property type="entry name" value="PK_Tyr_Ser-Thr"/>
    <property type="match status" value="1"/>
</dbReference>
<dbReference type="GO" id="GO:0030553">
    <property type="term" value="F:cGMP binding"/>
    <property type="evidence" value="ECO:0007669"/>
    <property type="project" value="UniProtKB-KW"/>
</dbReference>
<dbReference type="PANTHER" id="PTHR45651">
    <property type="entry name" value="CYCLIC NUCLEOTIDE-GATED ION CHANNEL 15-RELATED-RELATED"/>
    <property type="match status" value="1"/>
</dbReference>
<organism evidence="16 17">
    <name type="scientific">Prunus persica</name>
    <name type="common">Peach</name>
    <name type="synonym">Amygdalus persica</name>
    <dbReference type="NCBI Taxonomy" id="3760"/>
    <lineage>
        <taxon>Eukaryota</taxon>
        <taxon>Viridiplantae</taxon>
        <taxon>Streptophyta</taxon>
        <taxon>Embryophyta</taxon>
        <taxon>Tracheophyta</taxon>
        <taxon>Spermatophyta</taxon>
        <taxon>Magnoliopsida</taxon>
        <taxon>eudicotyledons</taxon>
        <taxon>Gunneridae</taxon>
        <taxon>Pentapetalae</taxon>
        <taxon>rosids</taxon>
        <taxon>fabids</taxon>
        <taxon>Rosales</taxon>
        <taxon>Rosaceae</taxon>
        <taxon>Amygdaloideae</taxon>
        <taxon>Amygdaleae</taxon>
        <taxon>Prunus</taxon>
    </lineage>
</organism>
<keyword evidence="17" id="KW-1185">Reference proteome</keyword>
<dbReference type="PROSITE" id="PS50042">
    <property type="entry name" value="CNMP_BINDING_3"/>
    <property type="match status" value="1"/>
</dbReference>
<evidence type="ECO:0000256" key="9">
    <source>
        <dbReference type="ARBA" id="ARBA00023303"/>
    </source>
</evidence>
<dbReference type="InterPro" id="IPR018490">
    <property type="entry name" value="cNMP-bd_dom_sf"/>
</dbReference>
<keyword evidence="12" id="KW-0812">Transmembrane</keyword>
<dbReference type="InterPro" id="IPR014710">
    <property type="entry name" value="RmlC-like_jellyroll"/>
</dbReference>
<dbReference type="PROSITE" id="PS00108">
    <property type="entry name" value="PROTEIN_KINASE_ST"/>
    <property type="match status" value="1"/>
</dbReference>
<keyword evidence="4 10" id="KW-0547">Nucleotide-binding</keyword>
<dbReference type="OrthoDB" id="1166512at2759"/>
<dbReference type="PANTHER" id="PTHR45651:SF68">
    <property type="entry name" value="ION TRANSPORT DOMAIN-CONTAINING PROTEIN"/>
    <property type="match status" value="1"/>
</dbReference>
<dbReference type="eggNOG" id="KOG0498">
    <property type="taxonomic scope" value="Eukaryota"/>
</dbReference>
<evidence type="ECO:0000256" key="10">
    <source>
        <dbReference type="PROSITE-ProRule" id="PRU10141"/>
    </source>
</evidence>
<dbReference type="InterPro" id="IPR017441">
    <property type="entry name" value="Protein_kinase_ATP_BS"/>
</dbReference>
<feature type="transmembrane region" description="Helical" evidence="12">
    <location>
        <begin position="73"/>
        <end position="92"/>
    </location>
</feature>
<feature type="binding site" evidence="10">
    <location>
        <position position="657"/>
    </location>
    <ligand>
        <name>ATP</name>
        <dbReference type="ChEBI" id="CHEBI:30616"/>
    </ligand>
</feature>
<evidence type="ECO:0000256" key="11">
    <source>
        <dbReference type="SAM" id="MobiDB-lite"/>
    </source>
</evidence>
<evidence type="ECO:0000256" key="8">
    <source>
        <dbReference type="ARBA" id="ARBA00023286"/>
    </source>
</evidence>
<reference evidence="16 17" key="1">
    <citation type="journal article" date="2013" name="Nat. Genet.">
        <title>The high-quality draft genome of peach (Prunus persica) identifies unique patterns of genetic diversity, domestication and genome evolution.</title>
        <authorList>
            <consortium name="International Peach Genome Initiative"/>
            <person name="Verde I."/>
            <person name="Abbott A.G."/>
            <person name="Scalabrin S."/>
            <person name="Jung S."/>
            <person name="Shu S."/>
            <person name="Marroni F."/>
            <person name="Zhebentyayeva T."/>
            <person name="Dettori M.T."/>
            <person name="Grimwood J."/>
            <person name="Cattonaro F."/>
            <person name="Zuccolo A."/>
            <person name="Rossini L."/>
            <person name="Jenkins J."/>
            <person name="Vendramin E."/>
            <person name="Meisel L.A."/>
            <person name="Decroocq V."/>
            <person name="Sosinski B."/>
            <person name="Prochnik S."/>
            <person name="Mitros T."/>
            <person name="Policriti A."/>
            <person name="Cipriani G."/>
            <person name="Dondini L."/>
            <person name="Ficklin S."/>
            <person name="Goodstein D.M."/>
            <person name="Xuan P."/>
            <person name="Del Fabbro C."/>
            <person name="Aramini V."/>
            <person name="Copetti D."/>
            <person name="Gonzalez S."/>
            <person name="Horner D.S."/>
            <person name="Falchi R."/>
            <person name="Lucas S."/>
            <person name="Mica E."/>
            <person name="Maldonado J."/>
            <person name="Lazzari B."/>
            <person name="Bielenberg D."/>
            <person name="Pirona R."/>
            <person name="Miculan M."/>
            <person name="Barakat A."/>
            <person name="Testolin R."/>
            <person name="Stella A."/>
            <person name="Tartarini S."/>
            <person name="Tonutti P."/>
            <person name="Arus P."/>
            <person name="Orellana A."/>
            <person name="Wells C."/>
            <person name="Main D."/>
            <person name="Vizzotto G."/>
            <person name="Silva H."/>
            <person name="Salamini F."/>
            <person name="Schmutz J."/>
            <person name="Morgante M."/>
            <person name="Rokhsar D.S."/>
        </authorList>
    </citation>
    <scope>NUCLEOTIDE SEQUENCE [LARGE SCALE GENOMIC DNA]</scope>
    <source>
        <strain evidence="17">cv. Nemared</strain>
    </source>
</reference>
<accession>A0A251QJU4</accession>
<reference evidence="15" key="2">
    <citation type="submission" date="2016-06" db="EMBL/GenBank/DDBJ databases">
        <title>Identification and cloning of putative CNGC genes in peach genome.</title>
        <authorList>
            <person name="Song Z."/>
            <person name="Ma R."/>
            <person name="Yu M."/>
        </authorList>
    </citation>
    <scope>NUCLEOTIDE SEQUENCE</scope>
</reference>
<evidence type="ECO:0000313" key="17">
    <source>
        <dbReference type="Proteomes" id="UP000006882"/>
    </source>
</evidence>
<feature type="region of interest" description="Disordered" evidence="11">
    <location>
        <begin position="1"/>
        <end position="45"/>
    </location>
</feature>
<dbReference type="InterPro" id="IPR000595">
    <property type="entry name" value="cNMP-bd_dom"/>
</dbReference>